<keyword evidence="3" id="KW-0732">Signal</keyword>
<evidence type="ECO:0000256" key="3">
    <source>
        <dbReference type="ARBA" id="ARBA00022729"/>
    </source>
</evidence>
<evidence type="ECO:0000313" key="5">
    <source>
        <dbReference type="EMBL" id="CCQ66521.1"/>
    </source>
</evidence>
<dbReference type="GO" id="GO:0006865">
    <property type="term" value="P:amino acid transport"/>
    <property type="evidence" value="ECO:0007669"/>
    <property type="project" value="TreeGrafter"/>
</dbReference>
<dbReference type="InterPro" id="IPR001638">
    <property type="entry name" value="Solute-binding_3/MltF_N"/>
</dbReference>
<keyword evidence="2" id="KW-0813">Transport</keyword>
<dbReference type="NCBIfam" id="TIGR04262">
    <property type="entry name" value="orph_peri_GRRM"/>
    <property type="match status" value="1"/>
</dbReference>
<dbReference type="EMBL" id="CAQN01000440">
    <property type="protein sequence ID" value="CCQ66521.1"/>
    <property type="molecule type" value="Genomic_DNA"/>
</dbReference>
<dbReference type="GO" id="GO:0005576">
    <property type="term" value="C:extracellular region"/>
    <property type="evidence" value="ECO:0007669"/>
    <property type="project" value="TreeGrafter"/>
</dbReference>
<dbReference type="PANTHER" id="PTHR30085">
    <property type="entry name" value="AMINO ACID ABC TRANSPORTER PERMEASE"/>
    <property type="match status" value="1"/>
</dbReference>
<reference evidence="5 6" key="1">
    <citation type="submission" date="2013-01" db="EMBL/GenBank/DDBJ databases">
        <authorList>
            <person name="Bench S."/>
        </authorList>
    </citation>
    <scope>NUCLEOTIDE SEQUENCE [LARGE SCALE GENOMIC DNA]</scope>
    <source>
        <strain evidence="5 6">WH 0402</strain>
    </source>
</reference>
<dbReference type="Gene3D" id="3.40.190.10">
    <property type="entry name" value="Periplasmic binding protein-like II"/>
    <property type="match status" value="2"/>
</dbReference>
<dbReference type="GO" id="GO:0030288">
    <property type="term" value="C:outer membrane-bounded periplasmic space"/>
    <property type="evidence" value="ECO:0007669"/>
    <property type="project" value="TreeGrafter"/>
</dbReference>
<protein>
    <recommendedName>
        <fullName evidence="4">Solute-binding protein family 3/N-terminal domain-containing protein</fullName>
    </recommendedName>
</protein>
<gene>
    <name evidence="5" type="ORF">CWATWH0402_2345</name>
</gene>
<dbReference type="SMART" id="SM00062">
    <property type="entry name" value="PBPb"/>
    <property type="match status" value="1"/>
</dbReference>
<comment type="caution">
    <text evidence="5">The sequence shown here is derived from an EMBL/GenBank/DDBJ whole genome shotgun (WGS) entry which is preliminary data.</text>
</comment>
<dbReference type="CDD" id="cd13688">
    <property type="entry name" value="PBP2_GltI_DEBP"/>
    <property type="match status" value="1"/>
</dbReference>
<feature type="domain" description="Solute-binding protein family 3/N-terminal" evidence="4">
    <location>
        <begin position="52"/>
        <end position="285"/>
    </location>
</feature>
<dbReference type="InterPro" id="IPR051455">
    <property type="entry name" value="Bact_solute-bind_prot3"/>
</dbReference>
<reference evidence="5 6" key="2">
    <citation type="submission" date="2013-09" db="EMBL/GenBank/DDBJ databases">
        <title>Whole genome comparison of six Crocosphaera watsonii strains with differing phenotypes.</title>
        <authorList>
            <person name="Bench S.R."/>
            <person name="Heller P."/>
            <person name="Frank I."/>
            <person name="Arciniega M."/>
            <person name="Shilova I.N."/>
            <person name="Zehr J.P."/>
        </authorList>
    </citation>
    <scope>NUCLEOTIDE SEQUENCE [LARGE SCALE GENOMIC DNA]</scope>
    <source>
        <strain evidence="5 6">WH 0402</strain>
    </source>
</reference>
<dbReference type="InterPro" id="IPR026358">
    <property type="entry name" value="Orph_peri_GRRM"/>
</dbReference>
<comment type="similarity">
    <text evidence="1">Belongs to the bacterial solute-binding protein 3 family.</text>
</comment>
<organism evidence="5 6">
    <name type="scientific">Crocosphaera watsonii WH 0402</name>
    <dbReference type="NCBI Taxonomy" id="1284629"/>
    <lineage>
        <taxon>Bacteria</taxon>
        <taxon>Bacillati</taxon>
        <taxon>Cyanobacteriota</taxon>
        <taxon>Cyanophyceae</taxon>
        <taxon>Oscillatoriophycideae</taxon>
        <taxon>Chroococcales</taxon>
        <taxon>Aphanothecaceae</taxon>
        <taxon>Crocosphaera</taxon>
    </lineage>
</organism>
<evidence type="ECO:0000313" key="6">
    <source>
        <dbReference type="Proteomes" id="UP000018130"/>
    </source>
</evidence>
<name>T2JN97_CROWT</name>
<sequence>MTLSQSRRLGWYEEKNDEKKFVLFALTLLLTATSQNAVWAGEILERIRQTGVITAGTRKDATPFAYINEKGEWVGYSIDILEIIRQNVEKELGKPIRLKLVEVTPQNRFNKVKNKEIDIECASSTFTWERDKIIDFSVSYFASGTKIMRKKGSSLGTIDSLAGRRIGVIPNTTNEQAIKIQQPAAIIVPIKNRIEGLEKLKKGEIEAIAGDGIVLQALQLENNNGDRFEVVPEFPYVYEAYACMIPEDESAWRGMVNYSLVKFMEGIISDQPQQVEMYEKWFGEETGVTPYSREAINDYFQGIVDGYEWIPLISY</sequence>
<dbReference type="Pfam" id="PF00497">
    <property type="entry name" value="SBP_bac_3"/>
    <property type="match status" value="1"/>
</dbReference>
<evidence type="ECO:0000256" key="2">
    <source>
        <dbReference type="ARBA" id="ARBA00022448"/>
    </source>
</evidence>
<dbReference type="RefSeq" id="WP_082162480.1">
    <property type="nucleotide sequence ID" value="NZ_CAQN01000440.1"/>
</dbReference>
<dbReference type="PANTHER" id="PTHR30085:SF6">
    <property type="entry name" value="ABC TRANSPORTER GLUTAMINE-BINDING PROTEIN GLNH"/>
    <property type="match status" value="1"/>
</dbReference>
<evidence type="ECO:0000256" key="1">
    <source>
        <dbReference type="ARBA" id="ARBA00010333"/>
    </source>
</evidence>
<accession>T2JN97</accession>
<dbReference type="AlphaFoldDB" id="T2JN97"/>
<dbReference type="SUPFAM" id="SSF53850">
    <property type="entry name" value="Periplasmic binding protein-like II"/>
    <property type="match status" value="1"/>
</dbReference>
<evidence type="ECO:0000259" key="4">
    <source>
        <dbReference type="SMART" id="SM00062"/>
    </source>
</evidence>
<proteinExistence type="inferred from homology"/>
<dbReference type="Proteomes" id="UP000018130">
    <property type="component" value="Unassembled WGS sequence"/>
</dbReference>